<proteinExistence type="predicted"/>
<evidence type="ECO:0000313" key="1">
    <source>
        <dbReference type="EMBL" id="NDU96597.1"/>
    </source>
</evidence>
<accession>A0A6L9LAS7</accession>
<dbReference type="PROSITE" id="PS51257">
    <property type="entry name" value="PROKAR_LIPOPROTEIN"/>
    <property type="match status" value="1"/>
</dbReference>
<comment type="caution">
    <text evidence="1">The sequence shown here is derived from an EMBL/GenBank/DDBJ whole genome shotgun (WGS) entry which is preliminary data.</text>
</comment>
<name>A0A6L9LAS7_9BACT</name>
<evidence type="ECO:0000313" key="2">
    <source>
        <dbReference type="Proteomes" id="UP000474175"/>
    </source>
</evidence>
<protein>
    <recommendedName>
        <fullName evidence="3">Lipoprotein</fullName>
    </recommendedName>
</protein>
<gene>
    <name evidence="1" type="ORF">GK108_17075</name>
</gene>
<evidence type="ECO:0008006" key="3">
    <source>
        <dbReference type="Google" id="ProtNLM"/>
    </source>
</evidence>
<dbReference type="RefSeq" id="WP_163951053.1">
    <property type="nucleotide sequence ID" value="NZ_JAAFZH010000007.1"/>
</dbReference>
<dbReference type="AlphaFoldDB" id="A0A6L9LAS7"/>
<dbReference type="Proteomes" id="UP000474175">
    <property type="component" value="Unassembled WGS sequence"/>
</dbReference>
<keyword evidence="2" id="KW-1185">Reference proteome</keyword>
<organism evidence="1 2">
    <name type="scientific">Spirosoma terrae</name>
    <dbReference type="NCBI Taxonomy" id="1968276"/>
    <lineage>
        <taxon>Bacteria</taxon>
        <taxon>Pseudomonadati</taxon>
        <taxon>Bacteroidota</taxon>
        <taxon>Cytophagia</taxon>
        <taxon>Cytophagales</taxon>
        <taxon>Cytophagaceae</taxon>
        <taxon>Spirosoma</taxon>
    </lineage>
</organism>
<dbReference type="EMBL" id="JAAFZH010000007">
    <property type="protein sequence ID" value="NDU96597.1"/>
    <property type="molecule type" value="Genomic_DNA"/>
</dbReference>
<sequence>MRVLLLFLLTFAFSCQKDSPEGLGPIRTEPAFIYENSVPTDGCEEHVRLDIPDSTATAVSYKPTASSLPILQKALADIQPNPTTFERAVTIRFAETGRQVDLMCGWGTRQQMNEIEIISISRR</sequence>
<reference evidence="1 2" key="1">
    <citation type="submission" date="2020-02" db="EMBL/GenBank/DDBJ databases">
        <title>Draft genome sequence of two Spirosoma agri KCTC 52727 and Spirosoma terrae KCTC 52035.</title>
        <authorList>
            <person name="Rojas J."/>
            <person name="Ambika Manirajan B."/>
            <person name="Suarez C."/>
            <person name="Ratering S."/>
            <person name="Schnell S."/>
        </authorList>
    </citation>
    <scope>NUCLEOTIDE SEQUENCE [LARGE SCALE GENOMIC DNA]</scope>
    <source>
        <strain evidence="1 2">KCTC 52035</strain>
    </source>
</reference>